<evidence type="ECO:0000313" key="2">
    <source>
        <dbReference type="Proteomes" id="UP000186955"/>
    </source>
</evidence>
<organism evidence="1 2">
    <name type="scientific">Penicillium subrubescens</name>
    <dbReference type="NCBI Taxonomy" id="1316194"/>
    <lineage>
        <taxon>Eukaryota</taxon>
        <taxon>Fungi</taxon>
        <taxon>Dikarya</taxon>
        <taxon>Ascomycota</taxon>
        <taxon>Pezizomycotina</taxon>
        <taxon>Eurotiomycetes</taxon>
        <taxon>Eurotiomycetidae</taxon>
        <taxon>Eurotiales</taxon>
        <taxon>Aspergillaceae</taxon>
        <taxon>Penicillium</taxon>
    </lineage>
</organism>
<sequence>MHLIHHDQEQQEISRFLLKFIQHNPGDEYDLDYVVRTIPDLAYRAEIKAYPQQSPEWGMLYFFGKNYPGPPYGQDIDTSGMHYSMPCCIIWGMKEPYLSDKILDSFYKWFDQSVRVVTLPNAGHWPWRDDPAKVNRELRSWLSALEEGYL</sequence>
<dbReference type="InterPro" id="IPR029058">
    <property type="entry name" value="AB_hydrolase_fold"/>
</dbReference>
<protein>
    <recommendedName>
        <fullName evidence="3">AB hydrolase-1 domain-containing protein</fullName>
    </recommendedName>
</protein>
<proteinExistence type="predicted"/>
<dbReference type="AlphaFoldDB" id="A0A1Q5UMJ5"/>
<dbReference type="Proteomes" id="UP000186955">
    <property type="component" value="Unassembled WGS sequence"/>
</dbReference>
<name>A0A1Q5UMJ5_9EURO</name>
<gene>
    <name evidence="1" type="ORF">PENSUB_883</name>
</gene>
<evidence type="ECO:0000313" key="1">
    <source>
        <dbReference type="EMBL" id="OKP13692.1"/>
    </source>
</evidence>
<dbReference type="Gene3D" id="3.40.50.1820">
    <property type="entry name" value="alpha/beta hydrolase"/>
    <property type="match status" value="1"/>
</dbReference>
<dbReference type="GO" id="GO:0017000">
    <property type="term" value="P:antibiotic biosynthetic process"/>
    <property type="evidence" value="ECO:0007669"/>
    <property type="project" value="UniProtKB-ARBA"/>
</dbReference>
<dbReference type="GO" id="GO:0072330">
    <property type="term" value="P:monocarboxylic acid biosynthetic process"/>
    <property type="evidence" value="ECO:0007669"/>
    <property type="project" value="UniProtKB-ARBA"/>
</dbReference>
<dbReference type="SUPFAM" id="SSF53474">
    <property type="entry name" value="alpha/beta-Hydrolases"/>
    <property type="match status" value="1"/>
</dbReference>
<dbReference type="OrthoDB" id="408373at2759"/>
<keyword evidence="2" id="KW-1185">Reference proteome</keyword>
<dbReference type="EMBL" id="MNBE01000128">
    <property type="protein sequence ID" value="OKP13692.1"/>
    <property type="molecule type" value="Genomic_DNA"/>
</dbReference>
<evidence type="ECO:0008006" key="3">
    <source>
        <dbReference type="Google" id="ProtNLM"/>
    </source>
</evidence>
<reference evidence="1 2" key="1">
    <citation type="submission" date="2016-10" db="EMBL/GenBank/DDBJ databases">
        <title>Genome sequence of the ascomycete fungus Penicillium subrubescens.</title>
        <authorList>
            <person name="De Vries R.P."/>
            <person name="Peng M."/>
            <person name="Dilokpimol A."/>
            <person name="Hilden K."/>
            <person name="Makela M.R."/>
            <person name="Grigoriev I."/>
            <person name="Riley R."/>
            <person name="Granchi Z."/>
        </authorList>
    </citation>
    <scope>NUCLEOTIDE SEQUENCE [LARGE SCALE GENOMIC DNA]</scope>
    <source>
        <strain evidence="1 2">CBS 132785</strain>
    </source>
</reference>
<comment type="caution">
    <text evidence="1">The sequence shown here is derived from an EMBL/GenBank/DDBJ whole genome shotgun (WGS) entry which is preliminary data.</text>
</comment>
<accession>A0A1Q5UMJ5</accession>
<dbReference type="STRING" id="1316194.A0A1Q5UMJ5"/>